<dbReference type="InterPro" id="IPR000594">
    <property type="entry name" value="ThiF_NAD_FAD-bd"/>
</dbReference>
<dbReference type="Pfam" id="PF00899">
    <property type="entry name" value="ThiF"/>
    <property type="match status" value="1"/>
</dbReference>
<dbReference type="Gene3D" id="3.40.50.720">
    <property type="entry name" value="NAD(P)-binding Rossmann-like Domain"/>
    <property type="match status" value="1"/>
</dbReference>
<protein>
    <recommendedName>
        <fullName evidence="1">THIF-type NAD/FAD binding fold domain-containing protein</fullName>
    </recommendedName>
</protein>
<dbReference type="CDD" id="cd01483">
    <property type="entry name" value="E1_enzyme_family"/>
    <property type="match status" value="1"/>
</dbReference>
<dbReference type="PANTHER" id="PTHR43267">
    <property type="entry name" value="TRNA THREONYLCARBAMOYLADENOSINE DEHYDRATASE"/>
    <property type="match status" value="1"/>
</dbReference>
<dbReference type="Proteomes" id="UP000620550">
    <property type="component" value="Unassembled WGS sequence"/>
</dbReference>
<dbReference type="SUPFAM" id="SSF69572">
    <property type="entry name" value="Activating enzymes of the ubiquitin-like proteins"/>
    <property type="match status" value="1"/>
</dbReference>
<dbReference type="RefSeq" id="WP_189626069.1">
    <property type="nucleotide sequence ID" value="NZ_BNAF01000005.1"/>
</dbReference>
<dbReference type="EMBL" id="BNAF01000005">
    <property type="protein sequence ID" value="GHE33244.1"/>
    <property type="molecule type" value="Genomic_DNA"/>
</dbReference>
<dbReference type="InterPro" id="IPR035985">
    <property type="entry name" value="Ubiquitin-activating_enz"/>
</dbReference>
<evidence type="ECO:0000313" key="2">
    <source>
        <dbReference type="EMBL" id="GHE33244.1"/>
    </source>
</evidence>
<feature type="domain" description="THIF-type NAD/FAD binding fold" evidence="1">
    <location>
        <begin position="103"/>
        <end position="239"/>
    </location>
</feature>
<comment type="caution">
    <text evidence="2">The sequence shown here is derived from an EMBL/GenBank/DDBJ whole genome shotgun (WGS) entry which is preliminary data.</text>
</comment>
<evidence type="ECO:0000313" key="3">
    <source>
        <dbReference type="Proteomes" id="UP000620550"/>
    </source>
</evidence>
<accession>A0ABQ3HTH7</accession>
<reference evidence="3" key="1">
    <citation type="journal article" date="2019" name="Int. J. Syst. Evol. Microbiol.">
        <title>The Global Catalogue of Microorganisms (GCM) 10K type strain sequencing project: providing services to taxonomists for standard genome sequencing and annotation.</title>
        <authorList>
            <consortium name="The Broad Institute Genomics Platform"/>
            <consortium name="The Broad Institute Genome Sequencing Center for Infectious Disease"/>
            <person name="Wu L."/>
            <person name="Ma J."/>
        </authorList>
    </citation>
    <scope>NUCLEOTIDE SEQUENCE [LARGE SCALE GENOMIC DNA]</scope>
    <source>
        <strain evidence="3">CGMCC 1.12966</strain>
    </source>
</reference>
<name>A0ABQ3HTH7_9SPHI</name>
<evidence type="ECO:0000259" key="1">
    <source>
        <dbReference type="Pfam" id="PF00899"/>
    </source>
</evidence>
<organism evidence="2 3">
    <name type="scientific">Sphingobacterium griseoflavum</name>
    <dbReference type="NCBI Taxonomy" id="1474952"/>
    <lineage>
        <taxon>Bacteria</taxon>
        <taxon>Pseudomonadati</taxon>
        <taxon>Bacteroidota</taxon>
        <taxon>Sphingobacteriia</taxon>
        <taxon>Sphingobacteriales</taxon>
        <taxon>Sphingobacteriaceae</taxon>
        <taxon>Sphingobacterium</taxon>
    </lineage>
</organism>
<sequence length="359" mass="40608">MEHIYRPVIFSLGDPKDKDRLHALLTKKLNITVFDSIESQIKDLIKVLHPAQNPDDRELADYMVQHLNGKSVADYGVWVYYPWSNRLVHTLDEEEFVRVRTNRNREKITQEEQDVLAAKVVGIVGLSVGQSIALTMAMERACGTLRLADYDHVDLSNLNRIRTGIHNLDIPKTVIAAREIAEIDPFLRVELFHTGLTTDNMDDFFAGSGKLDVLVEVCDGLEVKLKSRVEARRQRIPVVMETNDRGMVDIERFDTEPNRPILHGLIAEESIDNVAALTGQERLSLISQLVDAEQLSPRMKQSFAEVGKSLRSWPQLASSVVLGGGITTEIVRRILLGEKLDSGRRYFDVDMILPQVIKF</sequence>
<dbReference type="NCBIfam" id="NF005901">
    <property type="entry name" value="PRK07877.1"/>
    <property type="match status" value="1"/>
</dbReference>
<dbReference type="PANTHER" id="PTHR43267:SF3">
    <property type="entry name" value="THIF PROTEIN"/>
    <property type="match status" value="1"/>
</dbReference>
<dbReference type="InterPro" id="IPR045886">
    <property type="entry name" value="ThiF/MoeB/HesA"/>
</dbReference>
<keyword evidence="3" id="KW-1185">Reference proteome</keyword>
<proteinExistence type="predicted"/>
<gene>
    <name evidence="2" type="ORF">GCM10017764_15410</name>
</gene>